<keyword evidence="2" id="KW-0812">Transmembrane</keyword>
<proteinExistence type="predicted"/>
<keyword evidence="2" id="KW-1133">Transmembrane helix</keyword>
<feature type="signal peptide" evidence="3">
    <location>
        <begin position="1"/>
        <end position="29"/>
    </location>
</feature>
<gene>
    <name evidence="4" type="ORF">PVBG_04225</name>
</gene>
<keyword evidence="2" id="KW-0472">Membrane</keyword>
<evidence type="ECO:0000313" key="4">
    <source>
        <dbReference type="EMBL" id="KMZ84809.1"/>
    </source>
</evidence>
<dbReference type="Pfam" id="PF12420">
    <property type="entry name" value="DUF3671"/>
    <property type="match status" value="1"/>
</dbReference>
<dbReference type="Proteomes" id="UP000053327">
    <property type="component" value="Unassembled WGS sequence"/>
</dbReference>
<evidence type="ECO:0000313" key="5">
    <source>
        <dbReference type="Proteomes" id="UP000053327"/>
    </source>
</evidence>
<keyword evidence="3" id="KW-0732">Signal</keyword>
<sequence length="339" mass="39427">MMQKNSRNTFFSNICVFILLIWASRDSNGPTNYDRSLNMEMNLNLDLGTRTNRILNGDSGLEYRRKQTLIRPGLRDVLYDDDFHYVDNDNYRMDSSSETLNKYKSYGKPKKTKHNMTSTSYSSESKRGSYNNLDYNNFYDDDFDENSEEDEVKSDHAYHSKRHRKRRNIHKKYNDEDEFDVKESYSYKKKNLDESEDEDKTSYVRALPLKRKTYELSKYKSPNRSKNSNVIGLIKKLDKNFENNMTNLMMCHIDHTAIKKHKSSKAMKMMIKSVFPVIASGALVIGLLINGFSPLAVYSSGALFIAAVSYVNRKNRKCLKKLDPSTGNISYKSKKAISY</sequence>
<dbReference type="AlphaFoldDB" id="A0A0J9SPK8"/>
<dbReference type="OrthoDB" id="10334067at2759"/>
<feature type="transmembrane region" description="Helical" evidence="2">
    <location>
        <begin position="295"/>
        <end position="312"/>
    </location>
</feature>
<feature type="region of interest" description="Disordered" evidence="1">
    <location>
        <begin position="104"/>
        <end position="130"/>
    </location>
</feature>
<accession>A0A0J9SPK8</accession>
<evidence type="ECO:0000256" key="3">
    <source>
        <dbReference type="SAM" id="SignalP"/>
    </source>
</evidence>
<evidence type="ECO:0000256" key="2">
    <source>
        <dbReference type="SAM" id="Phobius"/>
    </source>
</evidence>
<name>A0A0J9SPK8_PLAV1</name>
<feature type="chain" id="PRO_5005322459" description="Pv-fam-d protein" evidence="3">
    <location>
        <begin position="30"/>
        <end position="339"/>
    </location>
</feature>
<protein>
    <recommendedName>
        <fullName evidence="6">Pv-fam-d protein</fullName>
    </recommendedName>
</protein>
<evidence type="ECO:0000256" key="1">
    <source>
        <dbReference type="SAM" id="MobiDB-lite"/>
    </source>
</evidence>
<dbReference type="EMBL" id="KQ234851">
    <property type="protein sequence ID" value="KMZ84809.1"/>
    <property type="molecule type" value="Genomic_DNA"/>
</dbReference>
<dbReference type="InterPro" id="IPR022139">
    <property type="entry name" value="Fam-L/Fam-M-like_plasmodium"/>
</dbReference>
<feature type="compositionally biased region" description="Basic residues" evidence="1">
    <location>
        <begin position="105"/>
        <end position="114"/>
    </location>
</feature>
<feature type="transmembrane region" description="Helical" evidence="2">
    <location>
        <begin position="269"/>
        <end position="289"/>
    </location>
</feature>
<evidence type="ECO:0008006" key="6">
    <source>
        <dbReference type="Google" id="ProtNLM"/>
    </source>
</evidence>
<organism evidence="4 5">
    <name type="scientific">Plasmodium vivax (strain Brazil I)</name>
    <dbReference type="NCBI Taxonomy" id="1033975"/>
    <lineage>
        <taxon>Eukaryota</taxon>
        <taxon>Sar</taxon>
        <taxon>Alveolata</taxon>
        <taxon>Apicomplexa</taxon>
        <taxon>Aconoidasida</taxon>
        <taxon>Haemosporida</taxon>
        <taxon>Plasmodiidae</taxon>
        <taxon>Plasmodium</taxon>
        <taxon>Plasmodium (Plasmodium)</taxon>
    </lineage>
</organism>
<reference evidence="4 5" key="1">
    <citation type="submission" date="2011-08" db="EMBL/GenBank/DDBJ databases">
        <title>The Genome Sequence of Plasmodium vivax Brazil I.</title>
        <authorList>
            <consortium name="The Broad Institute Genome Sequencing Platform"/>
            <consortium name="The Broad Institute Genome Sequencing Center for Infectious Disease"/>
            <person name="Neafsey D."/>
            <person name="Carlton J."/>
            <person name="Barnwell J."/>
            <person name="Collins W."/>
            <person name="Escalante A."/>
            <person name="Mullikin J."/>
            <person name="Saul A."/>
            <person name="Guigo R."/>
            <person name="Camara F."/>
            <person name="Young S.K."/>
            <person name="Zeng Q."/>
            <person name="Gargeya S."/>
            <person name="Fitzgerald M."/>
            <person name="Haas B."/>
            <person name="Abouelleil A."/>
            <person name="Alvarado L."/>
            <person name="Arachchi H.M."/>
            <person name="Berlin A."/>
            <person name="Brown A."/>
            <person name="Chapman S.B."/>
            <person name="Chen Z."/>
            <person name="Dunbar C."/>
            <person name="Freedman E."/>
            <person name="Gearin G."/>
            <person name="Gellesch M."/>
            <person name="Goldberg J."/>
            <person name="Griggs A."/>
            <person name="Gujja S."/>
            <person name="Heiman D."/>
            <person name="Howarth C."/>
            <person name="Larson L."/>
            <person name="Lui A."/>
            <person name="MacDonald P.J.P."/>
            <person name="Montmayeur A."/>
            <person name="Murphy C."/>
            <person name="Neiman D."/>
            <person name="Pearson M."/>
            <person name="Priest M."/>
            <person name="Roberts A."/>
            <person name="Saif S."/>
            <person name="Shea T."/>
            <person name="Shenoy N."/>
            <person name="Sisk P."/>
            <person name="Stolte C."/>
            <person name="Sykes S."/>
            <person name="Wortman J."/>
            <person name="Nusbaum C."/>
            <person name="Birren B."/>
        </authorList>
    </citation>
    <scope>NUCLEOTIDE SEQUENCE [LARGE SCALE GENOMIC DNA]</scope>
    <source>
        <strain evidence="4 5">Brazil I</strain>
    </source>
</reference>